<dbReference type="eggNOG" id="COG2825">
    <property type="taxonomic scope" value="Bacteria"/>
</dbReference>
<evidence type="ECO:0000313" key="3">
    <source>
        <dbReference type="EMBL" id="ABP79231.1"/>
    </source>
</evidence>
<dbReference type="InterPro" id="IPR005632">
    <property type="entry name" value="Chaperone_Skp"/>
</dbReference>
<dbReference type="GO" id="GO:0005829">
    <property type="term" value="C:cytosol"/>
    <property type="evidence" value="ECO:0007669"/>
    <property type="project" value="TreeGrafter"/>
</dbReference>
<dbReference type="GO" id="GO:0051082">
    <property type="term" value="F:unfolded protein binding"/>
    <property type="evidence" value="ECO:0007669"/>
    <property type="project" value="InterPro"/>
</dbReference>
<dbReference type="Proteomes" id="UP000000233">
    <property type="component" value="Chromosome"/>
</dbReference>
<protein>
    <submittedName>
        <fullName evidence="3">Outer membrane protein OmpH</fullName>
    </submittedName>
</protein>
<dbReference type="EMBL" id="CP000304">
    <property type="protein sequence ID" value="ABP79231.1"/>
    <property type="molecule type" value="Genomic_DNA"/>
</dbReference>
<keyword evidence="4" id="KW-1185">Reference proteome</keyword>
<dbReference type="GO" id="GO:0050821">
    <property type="term" value="P:protein stabilization"/>
    <property type="evidence" value="ECO:0007669"/>
    <property type="project" value="TreeGrafter"/>
</dbReference>
<dbReference type="Gene3D" id="3.30.910.20">
    <property type="entry name" value="Skp domain"/>
    <property type="match status" value="1"/>
</dbReference>
<dbReference type="HOGENOM" id="CLU_101388_4_0_6"/>
<dbReference type="PANTHER" id="PTHR35089:SF1">
    <property type="entry name" value="CHAPERONE PROTEIN SKP"/>
    <property type="match status" value="1"/>
</dbReference>
<dbReference type="KEGG" id="psa:PST_1546"/>
<organism evidence="3 4">
    <name type="scientific">Stutzerimonas stutzeri (strain A1501)</name>
    <name type="common">Pseudomonas stutzeri</name>
    <dbReference type="NCBI Taxonomy" id="379731"/>
    <lineage>
        <taxon>Bacteria</taxon>
        <taxon>Pseudomonadati</taxon>
        <taxon>Pseudomonadota</taxon>
        <taxon>Gammaproteobacteria</taxon>
        <taxon>Pseudomonadales</taxon>
        <taxon>Pseudomonadaceae</taxon>
        <taxon>Stutzerimonas</taxon>
    </lineage>
</organism>
<sequence length="179" mass="20556">MLQCFLSGVVCTVRKLTQLFLVVAALVATPAFAEMKIAVMNYQMALLESDAAKRYAVDAEKKFGPQLSKLKTLESDAKRIQDRLVKDGDKMQQAERERLELEFKQKARDFQFQSKELNEAKAVADRDMLKQLKPKLDQAVEEVIKKGNYDLVFERGAVVDVKPQFDITRQVIERMNQLR</sequence>
<dbReference type="Pfam" id="PF03938">
    <property type="entry name" value="OmpH"/>
    <property type="match status" value="1"/>
</dbReference>
<accession>A4VJT0</accession>
<proteinExistence type="inferred from homology"/>
<dbReference type="AlphaFoldDB" id="A4VJT0"/>
<gene>
    <name evidence="3" type="primary">ompH</name>
    <name evidence="3" type="ordered locus">PST_1546</name>
</gene>
<comment type="similarity">
    <text evidence="1">Belongs to the Skp family.</text>
</comment>
<evidence type="ECO:0000256" key="1">
    <source>
        <dbReference type="ARBA" id="ARBA00009091"/>
    </source>
</evidence>
<evidence type="ECO:0000313" key="4">
    <source>
        <dbReference type="Proteomes" id="UP000000233"/>
    </source>
</evidence>
<reference evidence="3 4" key="1">
    <citation type="journal article" date="2008" name="Proc. Natl. Acad. Sci. U.S.A.">
        <title>Nitrogen fixation island and rhizosphere competence traits in the genome of root-associated Pseudomonas stutzeri A1501.</title>
        <authorList>
            <person name="Yan Y."/>
            <person name="Yang J."/>
            <person name="Dou Y."/>
            <person name="Chen M."/>
            <person name="Ping S."/>
            <person name="Peng J."/>
            <person name="Lu W."/>
            <person name="Zhang W."/>
            <person name="Yao Z."/>
            <person name="Li H."/>
            <person name="Liu W."/>
            <person name="He S."/>
            <person name="Geng L."/>
            <person name="Zhang X."/>
            <person name="Yang F."/>
            <person name="Yu H."/>
            <person name="Zhan Y."/>
            <person name="Li D."/>
            <person name="Lin Z."/>
            <person name="Wang Y."/>
            <person name="Elmerich C."/>
            <person name="Lin M."/>
            <person name="Jin Q."/>
        </authorList>
    </citation>
    <scope>NUCLEOTIDE SEQUENCE [LARGE SCALE GENOMIC DNA]</scope>
    <source>
        <strain evidence="3 4">A1501</strain>
    </source>
</reference>
<evidence type="ECO:0000256" key="2">
    <source>
        <dbReference type="ARBA" id="ARBA00022729"/>
    </source>
</evidence>
<dbReference type="InterPro" id="IPR024930">
    <property type="entry name" value="Skp_dom_sf"/>
</dbReference>
<dbReference type="SUPFAM" id="SSF111384">
    <property type="entry name" value="OmpH-like"/>
    <property type="match status" value="1"/>
</dbReference>
<dbReference type="SMART" id="SM00935">
    <property type="entry name" value="OmpH"/>
    <property type="match status" value="1"/>
</dbReference>
<keyword evidence="2" id="KW-0732">Signal</keyword>
<dbReference type="PANTHER" id="PTHR35089">
    <property type="entry name" value="CHAPERONE PROTEIN SKP"/>
    <property type="match status" value="1"/>
</dbReference>
<name>A4VJT0_STUS1</name>